<feature type="compositionally biased region" description="Polar residues" evidence="2">
    <location>
        <begin position="74"/>
        <end position="86"/>
    </location>
</feature>
<protein>
    <submittedName>
        <fullName evidence="3">Uncharacterized protein</fullName>
    </submittedName>
</protein>
<feature type="compositionally biased region" description="Polar residues" evidence="2">
    <location>
        <begin position="16"/>
        <end position="29"/>
    </location>
</feature>
<accession>A0A2T4H8D8</accession>
<evidence type="ECO:0000256" key="2">
    <source>
        <dbReference type="SAM" id="MobiDB-lite"/>
    </source>
</evidence>
<dbReference type="EMBL" id="PVEM01000001">
    <property type="protein sequence ID" value="PTD12074.1"/>
    <property type="molecule type" value="Genomic_DNA"/>
</dbReference>
<reference evidence="3 4" key="1">
    <citation type="submission" date="2018-02" db="EMBL/GenBank/DDBJ databases">
        <title>Fusarium culmorum secondary metabolites in fungal-bacterial-plant interactions.</title>
        <authorList>
            <person name="Schmidt R."/>
        </authorList>
    </citation>
    <scope>NUCLEOTIDE SEQUENCE [LARGE SCALE GENOMIC DNA]</scope>
    <source>
        <strain evidence="3 4">PV</strain>
    </source>
</reference>
<comment type="caution">
    <text evidence="3">The sequence shown here is derived from an EMBL/GenBank/DDBJ whole genome shotgun (WGS) entry which is preliminary data.</text>
</comment>
<dbReference type="AlphaFoldDB" id="A0A2T4H8D8"/>
<organism evidence="3 4">
    <name type="scientific">Fusarium culmorum</name>
    <dbReference type="NCBI Taxonomy" id="5516"/>
    <lineage>
        <taxon>Eukaryota</taxon>
        <taxon>Fungi</taxon>
        <taxon>Dikarya</taxon>
        <taxon>Ascomycota</taxon>
        <taxon>Pezizomycotina</taxon>
        <taxon>Sordariomycetes</taxon>
        <taxon>Hypocreomycetidae</taxon>
        <taxon>Hypocreales</taxon>
        <taxon>Nectriaceae</taxon>
        <taxon>Fusarium</taxon>
    </lineage>
</organism>
<keyword evidence="1" id="KW-0175">Coiled coil</keyword>
<evidence type="ECO:0000256" key="1">
    <source>
        <dbReference type="SAM" id="Coils"/>
    </source>
</evidence>
<evidence type="ECO:0000313" key="3">
    <source>
        <dbReference type="EMBL" id="PTD12074.1"/>
    </source>
</evidence>
<feature type="compositionally biased region" description="Basic and acidic residues" evidence="2">
    <location>
        <begin position="1"/>
        <end position="15"/>
    </location>
</feature>
<sequence length="653" mass="73698">MEGKRRANAEKDTENRYSLQETTSDSSRTPGPGWRPGRDPANIEINIGPRRSRRLRSRQEEPSQDVPHTDEHSSQSTSVGTQANQLEEQRAATSSSSEIAARTSSGIYARTKRERRPVPPDWEPPLMIGASLGTNLSRLENAERSVLQWEAIIANARRTQPRADLSGLEKQRDKARQEFEGMEESDENLIPVDELESTKRHRIRKRIDLLTTSLGRDECPAGDTNIRAAIKAYQTGQIKCWDRWTLIYAGHLADFCPSYESFTLDRRERLDRYQSQYGEGWLWYEPPLAPGGNHQTEQLMAATWAQPSADSGLLTGHKPYNWEISMGFKRVKGFHSRFTQRAGKAGRKKSGKVLLYQTQLKELGSDKRAPCYVEDDDDDTTAPRVCFKMLLDSGATHPSLHNTDLQYIGIDRKTYPAQTHIAVSTAESSTAVARVYEMRVDVCRYNGESLVGDDPIFPNERRELGGIAPVMILVKSTPDESEPLSEWYEEALDNGEDVSEEAIAKRYKGSQESRLSGMLPFQVCYFAGAPGKSAFWFGEDRRDVLGADRMPGQQRWELHLEPKGVQRPKEVSHLDRPTVVFDHQMKGLKLLDTDSATDSRTSVLIIDDATKKRQVVMKTGKDPEETVIQKTSKRKVQTGSSTNAKPSRKRTKK</sequence>
<keyword evidence="4" id="KW-1185">Reference proteome</keyword>
<dbReference type="OMA" id="FCPSYES"/>
<feature type="coiled-coil region" evidence="1">
    <location>
        <begin position="139"/>
        <end position="185"/>
    </location>
</feature>
<proteinExistence type="predicted"/>
<name>A0A2T4H8D8_FUSCU</name>
<dbReference type="OrthoDB" id="5376010at2759"/>
<dbReference type="Proteomes" id="UP000241587">
    <property type="component" value="Unassembled WGS sequence"/>
</dbReference>
<feature type="compositionally biased region" description="Low complexity" evidence="2">
    <location>
        <begin position="91"/>
        <end position="105"/>
    </location>
</feature>
<evidence type="ECO:0000313" key="4">
    <source>
        <dbReference type="Proteomes" id="UP000241587"/>
    </source>
</evidence>
<gene>
    <name evidence="3" type="ORF">FCULG_00004212</name>
</gene>
<feature type="region of interest" description="Disordered" evidence="2">
    <location>
        <begin position="616"/>
        <end position="653"/>
    </location>
</feature>
<feature type="region of interest" description="Disordered" evidence="2">
    <location>
        <begin position="1"/>
        <end position="122"/>
    </location>
</feature>
<feature type="compositionally biased region" description="Basic and acidic residues" evidence="2">
    <location>
        <begin position="57"/>
        <end position="73"/>
    </location>
</feature>